<proteinExistence type="inferred from homology"/>
<feature type="domain" description="Acyl-CoA dehydrogenase/oxidase N-terminal" evidence="8">
    <location>
        <begin position="22"/>
        <end position="134"/>
    </location>
</feature>
<evidence type="ECO:0000313" key="9">
    <source>
        <dbReference type="EMBL" id="CAL2077131.1"/>
    </source>
</evidence>
<feature type="domain" description="Acyl-CoA oxidase/dehydrogenase middle" evidence="7">
    <location>
        <begin position="138"/>
        <end position="233"/>
    </location>
</feature>
<keyword evidence="10" id="KW-1185">Reference proteome</keyword>
<evidence type="ECO:0000313" key="10">
    <source>
        <dbReference type="Proteomes" id="UP001497514"/>
    </source>
</evidence>
<dbReference type="CDD" id="cd01158">
    <property type="entry name" value="SCAD_SBCAD"/>
    <property type="match status" value="1"/>
</dbReference>
<dbReference type="PROSITE" id="PS00072">
    <property type="entry name" value="ACYL_COA_DH_1"/>
    <property type="match status" value="1"/>
</dbReference>
<dbReference type="InterPro" id="IPR009100">
    <property type="entry name" value="AcylCoA_DH/oxidase_NM_dom_sf"/>
</dbReference>
<dbReference type="InterPro" id="IPR009075">
    <property type="entry name" value="AcylCo_DH/oxidase_C"/>
</dbReference>
<evidence type="ECO:0000256" key="3">
    <source>
        <dbReference type="ARBA" id="ARBA00022630"/>
    </source>
</evidence>
<dbReference type="SUPFAM" id="SSF56645">
    <property type="entry name" value="Acyl-CoA dehydrogenase NM domain-like"/>
    <property type="match status" value="1"/>
</dbReference>
<reference evidence="9 10" key="1">
    <citation type="submission" date="2024-05" db="EMBL/GenBank/DDBJ databases">
        <authorList>
            <person name="Duchaud E."/>
        </authorList>
    </citation>
    <scope>NUCLEOTIDE SEQUENCE [LARGE SCALE GENOMIC DNA]</scope>
    <source>
        <strain evidence="9">Ena-SAMPLE-TAB-13-05-2024-13:56:06:370-140309</strain>
    </source>
</reference>
<evidence type="ECO:0000256" key="4">
    <source>
        <dbReference type="ARBA" id="ARBA00022827"/>
    </source>
</evidence>
<comment type="similarity">
    <text evidence="2 5">Belongs to the acyl-CoA dehydrogenase family.</text>
</comment>
<accession>A0ABM9NSC4</accession>
<keyword evidence="3 5" id="KW-0285">Flavoprotein</keyword>
<dbReference type="PANTHER" id="PTHR43884:SF12">
    <property type="entry name" value="ISOVALERYL-COA DEHYDROGENASE, MITOCHONDRIAL-RELATED"/>
    <property type="match status" value="1"/>
</dbReference>
<dbReference type="Gene3D" id="1.10.540.10">
    <property type="entry name" value="Acyl-CoA dehydrogenase/oxidase, N-terminal domain"/>
    <property type="match status" value="1"/>
</dbReference>
<dbReference type="EC" id="1.3.99.-" evidence="9"/>
<dbReference type="Pfam" id="PF00441">
    <property type="entry name" value="Acyl-CoA_dh_1"/>
    <property type="match status" value="1"/>
</dbReference>
<dbReference type="Proteomes" id="UP001497514">
    <property type="component" value="Chromosome"/>
</dbReference>
<dbReference type="InterPro" id="IPR013786">
    <property type="entry name" value="AcylCoA_DH/ox_N"/>
</dbReference>
<dbReference type="GO" id="GO:0016491">
    <property type="term" value="F:oxidoreductase activity"/>
    <property type="evidence" value="ECO:0007669"/>
    <property type="project" value="UniProtKB-KW"/>
</dbReference>
<protein>
    <submittedName>
        <fullName evidence="9">Acyl-CoA dehydrogenase</fullName>
        <ecNumber evidence="9">1.3.99.-</ecNumber>
    </submittedName>
</protein>
<dbReference type="SUPFAM" id="SSF47203">
    <property type="entry name" value="Acyl-CoA dehydrogenase C-terminal domain-like"/>
    <property type="match status" value="1"/>
</dbReference>
<organism evidence="9 10">
    <name type="scientific">Tenacibaculum dicentrarchi</name>
    <dbReference type="NCBI Taxonomy" id="669041"/>
    <lineage>
        <taxon>Bacteria</taxon>
        <taxon>Pseudomonadati</taxon>
        <taxon>Bacteroidota</taxon>
        <taxon>Flavobacteriia</taxon>
        <taxon>Flavobacteriales</taxon>
        <taxon>Flavobacteriaceae</taxon>
        <taxon>Tenacibaculum</taxon>
    </lineage>
</organism>
<evidence type="ECO:0000256" key="2">
    <source>
        <dbReference type="ARBA" id="ARBA00009347"/>
    </source>
</evidence>
<dbReference type="InterPro" id="IPR036250">
    <property type="entry name" value="AcylCo_DH-like_C"/>
</dbReference>
<dbReference type="EMBL" id="OZ038524">
    <property type="protein sequence ID" value="CAL2077131.1"/>
    <property type="molecule type" value="Genomic_DNA"/>
</dbReference>
<evidence type="ECO:0000259" key="6">
    <source>
        <dbReference type="Pfam" id="PF00441"/>
    </source>
</evidence>
<keyword evidence="5 9" id="KW-0560">Oxidoreductase</keyword>
<name>A0ABM9NSC4_9FLAO</name>
<gene>
    <name evidence="9" type="primary">acdA</name>
    <name evidence="9" type="ORF">TD3509T_0430</name>
</gene>
<dbReference type="PANTHER" id="PTHR43884">
    <property type="entry name" value="ACYL-COA DEHYDROGENASE"/>
    <property type="match status" value="1"/>
</dbReference>
<evidence type="ECO:0000256" key="5">
    <source>
        <dbReference type="RuleBase" id="RU362125"/>
    </source>
</evidence>
<dbReference type="PROSITE" id="PS00073">
    <property type="entry name" value="ACYL_COA_DH_2"/>
    <property type="match status" value="1"/>
</dbReference>
<evidence type="ECO:0000259" key="8">
    <source>
        <dbReference type="Pfam" id="PF02771"/>
    </source>
</evidence>
<dbReference type="InterPro" id="IPR006089">
    <property type="entry name" value="Acyl-CoA_DH_CS"/>
</dbReference>
<dbReference type="InterPro" id="IPR046373">
    <property type="entry name" value="Acyl-CoA_Oxase/DH_mid-dom_sf"/>
</dbReference>
<dbReference type="Pfam" id="PF02771">
    <property type="entry name" value="Acyl-CoA_dh_N"/>
    <property type="match status" value="1"/>
</dbReference>
<dbReference type="Gene3D" id="2.40.110.10">
    <property type="entry name" value="Butyryl-CoA Dehydrogenase, subunit A, domain 2"/>
    <property type="match status" value="1"/>
</dbReference>
<evidence type="ECO:0000259" key="7">
    <source>
        <dbReference type="Pfam" id="PF02770"/>
    </source>
</evidence>
<evidence type="ECO:0000256" key="1">
    <source>
        <dbReference type="ARBA" id="ARBA00001974"/>
    </source>
</evidence>
<dbReference type="PIRSF" id="PIRSF016578">
    <property type="entry name" value="HsaA"/>
    <property type="match status" value="1"/>
</dbReference>
<dbReference type="Pfam" id="PF02770">
    <property type="entry name" value="Acyl-CoA_dh_M"/>
    <property type="match status" value="1"/>
</dbReference>
<feature type="domain" description="Acyl-CoA dehydrogenase/oxidase C-terminal" evidence="6">
    <location>
        <begin position="247"/>
        <end position="394"/>
    </location>
</feature>
<comment type="cofactor">
    <cofactor evidence="1 5">
        <name>FAD</name>
        <dbReference type="ChEBI" id="CHEBI:57692"/>
    </cofactor>
</comment>
<dbReference type="InterPro" id="IPR037069">
    <property type="entry name" value="AcylCoA_DH/ox_N_sf"/>
</dbReference>
<dbReference type="Gene3D" id="1.20.140.10">
    <property type="entry name" value="Butyryl-CoA Dehydrogenase, subunit A, domain 3"/>
    <property type="match status" value="1"/>
</dbReference>
<dbReference type="InterPro" id="IPR006091">
    <property type="entry name" value="Acyl-CoA_Oxase/DH_mid-dom"/>
</dbReference>
<sequence length="396" mass="43768">MDELFTNLTIIKQLLIMDFNLTEEHIMIRDAARDFAQTELLPGVIERDNKQEFPDSLVKKMGELGFMGIMVHPKYGGSGMDAISYILIMEELSKIDASASVMVSVNNSLVCYGLEAFGTEEQKQKYLTKLASGQQIGAFCLSEPEAGSDATSQATTAQEKEDHYLINGTKNWITNGGRADVYLVIAQTDRSKKHKGINAFIVEKGTEGFHIGPKEDKLGIRGSDTHTLQFNNVKVPKENRIGEDGFGFKFAMKTLAGGRIGIAAQALGIASGAYELALKYSKERKTFGTEICNHQAIAFKLADMYTEIQAARMLVMKAGWDKDQGNNYDTSGAMAKLYASKVAMEQSVEAVQIHGGNGFVKEYHVERLMRDAKITQIYEGTSEIQKIVISRSILRN</sequence>
<keyword evidence="4 5" id="KW-0274">FAD</keyword>